<dbReference type="GO" id="GO:0005615">
    <property type="term" value="C:extracellular space"/>
    <property type="evidence" value="ECO:0007669"/>
    <property type="project" value="TreeGrafter"/>
</dbReference>
<proteinExistence type="predicted"/>
<reference evidence="3" key="1">
    <citation type="submission" date="2021-02" db="EMBL/GenBank/DDBJ databases">
        <authorList>
            <person name="Nowell W R."/>
        </authorList>
    </citation>
    <scope>NUCLEOTIDE SEQUENCE</scope>
</reference>
<dbReference type="EMBL" id="CAJNOH010000341">
    <property type="protein sequence ID" value="CAF1006116.1"/>
    <property type="molecule type" value="Genomic_DNA"/>
</dbReference>
<dbReference type="InterPro" id="IPR008160">
    <property type="entry name" value="Collagen"/>
</dbReference>
<comment type="caution">
    <text evidence="3">The sequence shown here is derived from an EMBL/GenBank/DDBJ whole genome shotgun (WGS) entry which is preliminary data.</text>
</comment>
<keyword evidence="6" id="KW-1185">Reference proteome</keyword>
<dbReference type="Proteomes" id="UP000663854">
    <property type="component" value="Unassembled WGS sequence"/>
</dbReference>
<dbReference type="PANTHER" id="PTHR24023">
    <property type="entry name" value="COLLAGEN ALPHA"/>
    <property type="match status" value="1"/>
</dbReference>
<dbReference type="EMBL" id="CAJNOL010000527">
    <property type="protein sequence ID" value="CAF1103088.1"/>
    <property type="molecule type" value="Genomic_DNA"/>
</dbReference>
<feature type="region of interest" description="Disordered" evidence="1">
    <location>
        <begin position="131"/>
        <end position="160"/>
    </location>
</feature>
<accession>A0A814H5H0</accession>
<evidence type="ECO:0000313" key="4">
    <source>
        <dbReference type="EMBL" id="CAF1103088.1"/>
    </source>
</evidence>
<dbReference type="InterPro" id="IPR050149">
    <property type="entry name" value="Collagen_superfamily"/>
</dbReference>
<evidence type="ECO:0000313" key="3">
    <source>
        <dbReference type="EMBL" id="CAF1006116.1"/>
    </source>
</evidence>
<dbReference type="PANTHER" id="PTHR24023:SF1082">
    <property type="entry name" value="COLLAGEN TRIPLE HELIX REPEAT"/>
    <property type="match status" value="1"/>
</dbReference>
<sequence length="215" mass="22380">MRVFWKFLILTLAAVVYQTQSSPQNELHDETDSSLTDRIDHIERLLLNLKKQVESIKLRSEIRNIQHRISVVENEIVFHVQAFVLIITSLVNGSGHQGITGPTSRAGLSEFPGAKCECDLNGCPGLPGAKGEPGLPGLPGAPGSAGKDGSPGLPGLSGIKGEHGVMAQAAVANWDRYSGPRGLPGAPGAKGERGLPGVPGDKGERGLPGSLGSSG</sequence>
<name>A0A814H5H0_9BILA</name>
<evidence type="ECO:0000313" key="6">
    <source>
        <dbReference type="Proteomes" id="UP000663870"/>
    </source>
</evidence>
<dbReference type="GO" id="GO:0031012">
    <property type="term" value="C:extracellular matrix"/>
    <property type="evidence" value="ECO:0007669"/>
    <property type="project" value="TreeGrafter"/>
</dbReference>
<evidence type="ECO:0000256" key="2">
    <source>
        <dbReference type="SAM" id="SignalP"/>
    </source>
</evidence>
<keyword evidence="2" id="KW-0732">Signal</keyword>
<dbReference type="AlphaFoldDB" id="A0A814H5H0"/>
<feature type="signal peptide" evidence="2">
    <location>
        <begin position="1"/>
        <end position="21"/>
    </location>
</feature>
<feature type="chain" id="PRO_5036224611" evidence="2">
    <location>
        <begin position="22"/>
        <end position="215"/>
    </location>
</feature>
<dbReference type="Proteomes" id="UP000663870">
    <property type="component" value="Unassembled WGS sequence"/>
</dbReference>
<protein>
    <submittedName>
        <fullName evidence="3">Uncharacterized protein</fullName>
    </submittedName>
</protein>
<evidence type="ECO:0000256" key="1">
    <source>
        <dbReference type="SAM" id="MobiDB-lite"/>
    </source>
</evidence>
<organism evidence="3 5">
    <name type="scientific">Rotaria sordida</name>
    <dbReference type="NCBI Taxonomy" id="392033"/>
    <lineage>
        <taxon>Eukaryota</taxon>
        <taxon>Metazoa</taxon>
        <taxon>Spiralia</taxon>
        <taxon>Gnathifera</taxon>
        <taxon>Rotifera</taxon>
        <taxon>Eurotatoria</taxon>
        <taxon>Bdelloidea</taxon>
        <taxon>Philodinida</taxon>
        <taxon>Philodinidae</taxon>
        <taxon>Rotaria</taxon>
    </lineage>
</organism>
<dbReference type="Pfam" id="PF01391">
    <property type="entry name" value="Collagen"/>
    <property type="match status" value="1"/>
</dbReference>
<feature type="region of interest" description="Disordered" evidence="1">
    <location>
        <begin position="176"/>
        <end position="215"/>
    </location>
</feature>
<gene>
    <name evidence="4" type="ORF">JXQ802_LOCUS19309</name>
    <name evidence="3" type="ORF">PYM288_LOCUS14865</name>
</gene>
<evidence type="ECO:0000313" key="5">
    <source>
        <dbReference type="Proteomes" id="UP000663854"/>
    </source>
</evidence>